<evidence type="ECO:0000256" key="1">
    <source>
        <dbReference type="SAM" id="Phobius"/>
    </source>
</evidence>
<keyword evidence="1" id="KW-0812">Transmembrane</keyword>
<evidence type="ECO:0000313" key="3">
    <source>
        <dbReference type="Proteomes" id="UP000003438"/>
    </source>
</evidence>
<accession>D1PSM5</accession>
<dbReference type="Proteomes" id="UP000003438">
    <property type="component" value="Unassembled WGS sequence"/>
</dbReference>
<keyword evidence="3" id="KW-1185">Reference proteome</keyword>
<evidence type="ECO:0000313" key="2">
    <source>
        <dbReference type="EMBL" id="EFB74312.1"/>
    </source>
</evidence>
<reference evidence="2" key="1">
    <citation type="submission" date="2009-12" db="EMBL/GenBank/DDBJ databases">
        <authorList>
            <person name="Weinstock G."/>
            <person name="Sodergren E."/>
            <person name="Clifton S."/>
            <person name="Fulton L."/>
            <person name="Fulton B."/>
            <person name="Courtney L."/>
            <person name="Fronick C."/>
            <person name="Harrison M."/>
            <person name="Strong C."/>
            <person name="Farmer C."/>
            <person name="Delahaunty K."/>
            <person name="Markovic C."/>
            <person name="Hall O."/>
            <person name="Minx P."/>
            <person name="Tomlinson C."/>
            <person name="Mitreva M."/>
            <person name="Nelson J."/>
            <person name="Hou S."/>
            <person name="Wollam A."/>
            <person name="Pepin K.H."/>
            <person name="Johnson M."/>
            <person name="Bhonagiri V."/>
            <person name="Nash W.E."/>
            <person name="Warren W."/>
            <person name="Chinwalla A."/>
            <person name="Mardis E.R."/>
            <person name="Wilson R.K."/>
        </authorList>
    </citation>
    <scope>NUCLEOTIDE SEQUENCE [LARGE SCALE GENOMIC DNA]</scope>
    <source>
        <strain evidence="2">DSM 15176</strain>
    </source>
</reference>
<sequence length="56" mass="6376">MGKCRIKLYCTGAIQQHTAPQCSAVFLPVIVLLFVLLSQPFQTLKTKASKYYAYHR</sequence>
<dbReference type="HOGENOM" id="CLU_3012606_0_0_9"/>
<feature type="transmembrane region" description="Helical" evidence="1">
    <location>
        <begin position="18"/>
        <end position="37"/>
    </location>
</feature>
<dbReference type="AlphaFoldDB" id="D1PSM5"/>
<dbReference type="EMBL" id="ACBY02000078">
    <property type="protein sequence ID" value="EFB74312.1"/>
    <property type="molecule type" value="Genomic_DNA"/>
</dbReference>
<keyword evidence="1" id="KW-1133">Transmembrane helix</keyword>
<name>D1PSM5_9FIRM</name>
<gene>
    <name evidence="2" type="ORF">SUBVAR_07409</name>
</gene>
<keyword evidence="1" id="KW-0472">Membrane</keyword>
<proteinExistence type="predicted"/>
<comment type="caution">
    <text evidence="2">The sequence shown here is derived from an EMBL/GenBank/DDBJ whole genome shotgun (WGS) entry which is preliminary data.</text>
</comment>
<organism evidence="2 3">
    <name type="scientific">Subdoligranulum variabile DSM 15176</name>
    <dbReference type="NCBI Taxonomy" id="411471"/>
    <lineage>
        <taxon>Bacteria</taxon>
        <taxon>Bacillati</taxon>
        <taxon>Bacillota</taxon>
        <taxon>Clostridia</taxon>
        <taxon>Eubacteriales</taxon>
        <taxon>Oscillospiraceae</taxon>
        <taxon>Subdoligranulum</taxon>
    </lineage>
</organism>
<protein>
    <submittedName>
        <fullName evidence="2">Uncharacterized protein</fullName>
    </submittedName>
</protein>